<organism evidence="1">
    <name type="scientific">marine sediment metagenome</name>
    <dbReference type="NCBI Taxonomy" id="412755"/>
    <lineage>
        <taxon>unclassified sequences</taxon>
        <taxon>metagenomes</taxon>
        <taxon>ecological metagenomes</taxon>
    </lineage>
</organism>
<sequence length="43" mass="4823">RDGCGCFAEPVTVLRLVLHLDLIHGWSTNDLAAFIRIYEVNHG</sequence>
<dbReference type="EMBL" id="LAZR01035253">
    <property type="protein sequence ID" value="KKL28007.1"/>
    <property type="molecule type" value="Genomic_DNA"/>
</dbReference>
<gene>
    <name evidence="1" type="ORF">LCGC14_2379480</name>
</gene>
<reference evidence="1" key="1">
    <citation type="journal article" date="2015" name="Nature">
        <title>Complex archaea that bridge the gap between prokaryotes and eukaryotes.</title>
        <authorList>
            <person name="Spang A."/>
            <person name="Saw J.H."/>
            <person name="Jorgensen S.L."/>
            <person name="Zaremba-Niedzwiedzka K."/>
            <person name="Martijn J."/>
            <person name="Lind A.E."/>
            <person name="van Eijk R."/>
            <person name="Schleper C."/>
            <person name="Guy L."/>
            <person name="Ettema T.J."/>
        </authorList>
    </citation>
    <scope>NUCLEOTIDE SEQUENCE</scope>
</reference>
<dbReference type="AlphaFoldDB" id="A0A0F9CNK0"/>
<accession>A0A0F9CNK0</accession>
<proteinExistence type="predicted"/>
<name>A0A0F9CNK0_9ZZZZ</name>
<evidence type="ECO:0000313" key="1">
    <source>
        <dbReference type="EMBL" id="KKL28007.1"/>
    </source>
</evidence>
<protein>
    <submittedName>
        <fullName evidence="1">Uncharacterized protein</fullName>
    </submittedName>
</protein>
<comment type="caution">
    <text evidence="1">The sequence shown here is derived from an EMBL/GenBank/DDBJ whole genome shotgun (WGS) entry which is preliminary data.</text>
</comment>
<feature type="non-terminal residue" evidence="1">
    <location>
        <position position="1"/>
    </location>
</feature>